<reference evidence="3 4" key="1">
    <citation type="submission" date="2018-05" db="EMBL/GenBank/DDBJ databases">
        <title>Klebsiella quasipneumonaiae provides a window into carbapenemase gene transfer, plasmid rearrangements and nosocomial acquisition from the hospital environment.</title>
        <authorList>
            <person name="Mathers A.J."/>
            <person name="Vegesana K."/>
            <person name="Stoesser N."/>
            <person name="Crook D."/>
            <person name="Vaughan A."/>
            <person name="Barry K."/>
            <person name="Parikh H."/>
            <person name="Sebra R."/>
            <person name="Kotay S."/>
            <person name="Walker A.S."/>
            <person name="Sheppard A.E."/>
        </authorList>
    </citation>
    <scope>NUCLEOTIDE SEQUENCE [LARGE SCALE GENOMIC DNA]</scope>
    <source>
        <strain evidence="1 4">CAV1947</strain>
        <strain evidence="2 3">CAV2018</strain>
    </source>
</reference>
<evidence type="ECO:0000313" key="2">
    <source>
        <dbReference type="EMBL" id="AWL64055.1"/>
    </source>
</evidence>
<dbReference type="AlphaFoldDB" id="A0AAI8NKK0"/>
<organism evidence="2 3">
    <name type="scientific">Klebsiella quasipneumoniae</name>
    <dbReference type="NCBI Taxonomy" id="1463165"/>
    <lineage>
        <taxon>Bacteria</taxon>
        <taxon>Pseudomonadati</taxon>
        <taxon>Pseudomonadota</taxon>
        <taxon>Gammaproteobacteria</taxon>
        <taxon>Enterobacterales</taxon>
        <taxon>Enterobacteriaceae</taxon>
        <taxon>Klebsiella/Raoultella group</taxon>
        <taxon>Klebsiella</taxon>
        <taxon>Klebsiella pneumoniae complex</taxon>
    </lineage>
</organism>
<dbReference type="EMBL" id="CP029432">
    <property type="protein sequence ID" value="AWL64055.1"/>
    <property type="molecule type" value="Genomic_DNA"/>
</dbReference>
<keyword evidence="4" id="KW-1185">Reference proteome</keyword>
<proteinExistence type="predicted"/>
<dbReference type="Proteomes" id="UP000245760">
    <property type="component" value="Chromosome"/>
</dbReference>
<protein>
    <submittedName>
        <fullName evidence="2">Uncharacterized protein</fullName>
    </submittedName>
</protein>
<name>A0AAI8NKK0_9ENTR</name>
<accession>A0AAI8NKK0</accession>
<dbReference type="Proteomes" id="UP000245649">
    <property type="component" value="Chromosome"/>
</dbReference>
<dbReference type="EMBL" id="CP029443">
    <property type="protein sequence ID" value="AWL56555.1"/>
    <property type="molecule type" value="Genomic_DNA"/>
</dbReference>
<evidence type="ECO:0000313" key="3">
    <source>
        <dbReference type="Proteomes" id="UP000245649"/>
    </source>
</evidence>
<sequence>MIFIGESLSSPFRYQQDLSAEIMPCFRTAKPALKHIACALASKNDSPVPGGTGHFYSPSLPRPRQTCSDGLLQAGMEDAIPRETTQEKMP</sequence>
<evidence type="ECO:0000313" key="1">
    <source>
        <dbReference type="EMBL" id="AWL56555.1"/>
    </source>
</evidence>
<gene>
    <name evidence="2" type="ORF">DKC00_20950</name>
    <name evidence="1" type="ORF">DKC11_12220</name>
</gene>
<evidence type="ECO:0000313" key="4">
    <source>
        <dbReference type="Proteomes" id="UP000245760"/>
    </source>
</evidence>